<accession>A0A1X7VTD6</accession>
<protein>
    <submittedName>
        <fullName evidence="2">Uncharacterized protein</fullName>
    </submittedName>
</protein>
<evidence type="ECO:0000256" key="1">
    <source>
        <dbReference type="SAM" id="MobiDB-lite"/>
    </source>
</evidence>
<dbReference type="AlphaFoldDB" id="A0A1X7VTD6"/>
<dbReference type="InParanoid" id="A0A1X7VTD6"/>
<proteinExistence type="predicted"/>
<evidence type="ECO:0000313" key="2">
    <source>
        <dbReference type="EnsemblMetazoa" id="Aqu2.1.43144_001"/>
    </source>
</evidence>
<reference evidence="2" key="1">
    <citation type="submission" date="2017-05" db="UniProtKB">
        <authorList>
            <consortium name="EnsemblMetazoa"/>
        </authorList>
    </citation>
    <scope>IDENTIFICATION</scope>
</reference>
<organism evidence="2">
    <name type="scientific">Amphimedon queenslandica</name>
    <name type="common">Sponge</name>
    <dbReference type="NCBI Taxonomy" id="400682"/>
    <lineage>
        <taxon>Eukaryota</taxon>
        <taxon>Metazoa</taxon>
        <taxon>Porifera</taxon>
        <taxon>Demospongiae</taxon>
        <taxon>Heteroscleromorpha</taxon>
        <taxon>Haplosclerida</taxon>
        <taxon>Niphatidae</taxon>
        <taxon>Amphimedon</taxon>
    </lineage>
</organism>
<feature type="compositionally biased region" description="Low complexity" evidence="1">
    <location>
        <begin position="57"/>
        <end position="70"/>
    </location>
</feature>
<feature type="region of interest" description="Disordered" evidence="1">
    <location>
        <begin position="18"/>
        <end position="70"/>
    </location>
</feature>
<sequence length="70" mass="7566">MDDNEEYYLALFYDDPLNSQPGSAIINPPPIEEPNNHEVTPRGCGGRRPHPTSLAPKRTATATTKTSGSA</sequence>
<name>A0A1X7VTD6_AMPQE</name>
<dbReference type="EnsemblMetazoa" id="Aqu2.1.43144_001">
    <property type="protein sequence ID" value="Aqu2.1.43144_001"/>
    <property type="gene ID" value="Aqu2.1.43144"/>
</dbReference>